<dbReference type="PANTHER" id="PTHR34070">
    <property type="entry name" value="ARMADILLO-TYPE FOLD"/>
    <property type="match status" value="1"/>
</dbReference>
<protein>
    <submittedName>
        <fullName evidence="1">DNA alkylation repair protein</fullName>
    </submittedName>
</protein>
<dbReference type="Proteomes" id="UP001236652">
    <property type="component" value="Chromosome"/>
</dbReference>
<accession>A0ABY8V0Y7</accession>
<dbReference type="Gene3D" id="1.20.1660.10">
    <property type="entry name" value="Hypothetical protein (EF3068)"/>
    <property type="match status" value="1"/>
</dbReference>
<dbReference type="CDD" id="cd07064">
    <property type="entry name" value="AlkD_like_1"/>
    <property type="match status" value="1"/>
</dbReference>
<keyword evidence="2" id="KW-1185">Reference proteome</keyword>
<gene>
    <name evidence="1" type="ORF">QNI29_06485</name>
</gene>
<dbReference type="EMBL" id="CP126446">
    <property type="protein sequence ID" value="WIF99303.1"/>
    <property type="molecule type" value="Genomic_DNA"/>
</dbReference>
<dbReference type="Gene3D" id="1.25.40.290">
    <property type="entry name" value="ARM repeat domains"/>
    <property type="match status" value="1"/>
</dbReference>
<organism evidence="1 2">
    <name type="scientific">Pontibacillus chungwhensis</name>
    <dbReference type="NCBI Taxonomy" id="265426"/>
    <lineage>
        <taxon>Bacteria</taxon>
        <taxon>Bacillati</taxon>
        <taxon>Bacillota</taxon>
        <taxon>Bacilli</taxon>
        <taxon>Bacillales</taxon>
        <taxon>Bacillaceae</taxon>
        <taxon>Pontibacillus</taxon>
    </lineage>
</organism>
<dbReference type="Pfam" id="PF08713">
    <property type="entry name" value="DNA_alkylation"/>
    <property type="match status" value="1"/>
</dbReference>
<dbReference type="InterPro" id="IPR014825">
    <property type="entry name" value="DNA_alkylation"/>
</dbReference>
<evidence type="ECO:0000313" key="2">
    <source>
        <dbReference type="Proteomes" id="UP001236652"/>
    </source>
</evidence>
<dbReference type="RefSeq" id="WP_231418081.1">
    <property type="nucleotide sequence ID" value="NZ_CP126446.1"/>
</dbReference>
<dbReference type="InterPro" id="IPR016024">
    <property type="entry name" value="ARM-type_fold"/>
</dbReference>
<proteinExistence type="predicted"/>
<evidence type="ECO:0000313" key="1">
    <source>
        <dbReference type="EMBL" id="WIF99303.1"/>
    </source>
</evidence>
<sequence>MYSIEPLQAQMEASRNEEKAEKMAKYMRNQFAFYGIQAEPLKGIVKEHVKQEGIPSPDEIHDVVKTLWSKEEREYQMIALRLMDRYIKKYGIREIDAQLIEYMTVNKSWWDTVDHIASNHAFRLFANHPHLLETVGKEWRASDNIWLRRVMILFQLKYKEKTDLPLLEEIIKENLGSKEFFINKAIGWILREYSKTDAEWVQRFIEENDELSNLSKREGLKHIKKQQLQ</sequence>
<reference evidence="1 2" key="1">
    <citation type="submission" date="2023-05" db="EMBL/GenBank/DDBJ databases">
        <title>Comparative genomics reveals the evidence of polycyclic aromatic hydrocarbons degradation in moderately halophilic genus Pontibacillus.</title>
        <authorList>
            <person name="Yang H."/>
            <person name="Qian Z."/>
        </authorList>
    </citation>
    <scope>NUCLEOTIDE SEQUENCE [LARGE SCALE GENOMIC DNA]</scope>
    <source>
        <strain evidence="2">HN14</strain>
    </source>
</reference>
<dbReference type="PANTHER" id="PTHR34070:SF1">
    <property type="entry name" value="DNA ALKYLATION REPAIR PROTEIN"/>
    <property type="match status" value="1"/>
</dbReference>
<dbReference type="SUPFAM" id="SSF48371">
    <property type="entry name" value="ARM repeat"/>
    <property type="match status" value="1"/>
</dbReference>
<name>A0ABY8V0Y7_9BACI</name>